<dbReference type="PROSITE" id="PS50082">
    <property type="entry name" value="WD_REPEATS_2"/>
    <property type="match status" value="1"/>
</dbReference>
<dbReference type="Pfam" id="PF00400">
    <property type="entry name" value="WD40"/>
    <property type="match status" value="1"/>
</dbReference>
<sequence>MALLEVLLPQPQTADNVEILQINEVGWNLRGDRFYLTTGSGSIKLMDDEQTEAAMSVVGHTASAYCLDVDPTGRYIATGGSDALTAIWDERTFSCVRTIDSDK</sequence>
<accession>A0A8H8A2K8</accession>
<evidence type="ECO:0000313" key="5">
    <source>
        <dbReference type="EMBL" id="KAG5463800.1"/>
    </source>
</evidence>
<organism evidence="5 6">
    <name type="scientific">Olpidium bornovanus</name>
    <dbReference type="NCBI Taxonomy" id="278681"/>
    <lineage>
        <taxon>Eukaryota</taxon>
        <taxon>Fungi</taxon>
        <taxon>Fungi incertae sedis</taxon>
        <taxon>Olpidiomycota</taxon>
        <taxon>Olpidiomycotina</taxon>
        <taxon>Olpidiomycetes</taxon>
        <taxon>Olpidiales</taxon>
        <taxon>Olpidiaceae</taxon>
        <taxon>Olpidium</taxon>
    </lineage>
</organism>
<dbReference type="GO" id="GO:0006406">
    <property type="term" value="P:mRNA export from nucleus"/>
    <property type="evidence" value="ECO:0007669"/>
    <property type="project" value="InterPro"/>
</dbReference>
<gene>
    <name evidence="5" type="ORF">BJ554DRAFT_6395</name>
</gene>
<keyword evidence="2" id="KW-0677">Repeat</keyword>
<dbReference type="Proteomes" id="UP000673691">
    <property type="component" value="Unassembled WGS sequence"/>
</dbReference>
<dbReference type="Gene3D" id="2.130.10.10">
    <property type="entry name" value="YVTN repeat-like/Quinoprotein amine dehydrogenase"/>
    <property type="match status" value="1"/>
</dbReference>
<dbReference type="InterPro" id="IPR040132">
    <property type="entry name" value="Tex1/THOC3"/>
</dbReference>
<comment type="caution">
    <text evidence="5">The sequence shown here is derived from an EMBL/GenBank/DDBJ whole genome shotgun (WGS) entry which is preliminary data.</text>
</comment>
<dbReference type="InterPro" id="IPR011047">
    <property type="entry name" value="Quinoprotein_ADH-like_sf"/>
</dbReference>
<dbReference type="PANTHER" id="PTHR22839:SF0">
    <property type="entry name" value="THO COMPLEX SUBUNIT 3"/>
    <property type="match status" value="1"/>
</dbReference>
<evidence type="ECO:0000313" key="6">
    <source>
        <dbReference type="Proteomes" id="UP000673691"/>
    </source>
</evidence>
<feature type="repeat" description="WD" evidence="4">
    <location>
        <begin position="57"/>
        <end position="98"/>
    </location>
</feature>
<reference evidence="5 6" key="1">
    <citation type="journal article" name="Sci. Rep.">
        <title>Genome-scale phylogenetic analyses confirm Olpidium as the closest living zoosporic fungus to the non-flagellated, terrestrial fungi.</title>
        <authorList>
            <person name="Chang Y."/>
            <person name="Rochon D."/>
            <person name="Sekimoto S."/>
            <person name="Wang Y."/>
            <person name="Chovatia M."/>
            <person name="Sandor L."/>
            <person name="Salamov A."/>
            <person name="Grigoriev I.V."/>
            <person name="Stajich J.E."/>
            <person name="Spatafora J.W."/>
        </authorList>
    </citation>
    <scope>NUCLEOTIDE SEQUENCE [LARGE SCALE GENOMIC DNA]</scope>
    <source>
        <strain evidence="5">S191</strain>
    </source>
</reference>
<dbReference type="AlphaFoldDB" id="A0A8H8A2K8"/>
<dbReference type="SUPFAM" id="SSF50998">
    <property type="entry name" value="Quinoprotein alcohol dehydrogenase-like"/>
    <property type="match status" value="1"/>
</dbReference>
<evidence type="ECO:0000256" key="1">
    <source>
        <dbReference type="ARBA" id="ARBA00022574"/>
    </source>
</evidence>
<evidence type="ECO:0000256" key="3">
    <source>
        <dbReference type="ARBA" id="ARBA00046343"/>
    </source>
</evidence>
<proteinExistence type="inferred from homology"/>
<name>A0A8H8A2K8_9FUNG</name>
<dbReference type="EMBL" id="JAEFCI010000050">
    <property type="protein sequence ID" value="KAG5463800.1"/>
    <property type="molecule type" value="Genomic_DNA"/>
</dbReference>
<evidence type="ECO:0000256" key="2">
    <source>
        <dbReference type="ARBA" id="ARBA00022737"/>
    </source>
</evidence>
<dbReference type="PANTHER" id="PTHR22839">
    <property type="entry name" value="THO COMPLEX SUBUNIT 3 THO3"/>
    <property type="match status" value="1"/>
</dbReference>
<keyword evidence="6" id="KW-1185">Reference proteome</keyword>
<dbReference type="InterPro" id="IPR001680">
    <property type="entry name" value="WD40_rpt"/>
</dbReference>
<dbReference type="PROSITE" id="PS50294">
    <property type="entry name" value="WD_REPEATS_REGION"/>
    <property type="match status" value="1"/>
</dbReference>
<dbReference type="InterPro" id="IPR015943">
    <property type="entry name" value="WD40/YVTN_repeat-like_dom_sf"/>
</dbReference>
<protein>
    <submittedName>
        <fullName evidence="5">Uncharacterized protein</fullName>
    </submittedName>
</protein>
<comment type="similarity">
    <text evidence="3">Belongs to the THOC3 family.</text>
</comment>
<dbReference type="GO" id="GO:0000445">
    <property type="term" value="C:THO complex part of transcription export complex"/>
    <property type="evidence" value="ECO:0007669"/>
    <property type="project" value="TreeGrafter"/>
</dbReference>
<evidence type="ECO:0000256" key="4">
    <source>
        <dbReference type="PROSITE-ProRule" id="PRU00221"/>
    </source>
</evidence>
<dbReference type="OrthoDB" id="340259at2759"/>
<dbReference type="SMART" id="SM00320">
    <property type="entry name" value="WD40"/>
    <property type="match status" value="1"/>
</dbReference>
<keyword evidence="1 4" id="KW-0853">WD repeat</keyword>